<reference evidence="1" key="1">
    <citation type="submission" date="2020-11" db="EMBL/GenBank/DDBJ databases">
        <authorList>
            <person name="Tran Van P."/>
        </authorList>
    </citation>
    <scope>NUCLEOTIDE SEQUENCE</scope>
</reference>
<evidence type="ECO:0000313" key="1">
    <source>
        <dbReference type="EMBL" id="CAD7570174.1"/>
    </source>
</evidence>
<proteinExistence type="predicted"/>
<dbReference type="EMBL" id="OE179939">
    <property type="protein sequence ID" value="CAD7570174.1"/>
    <property type="molecule type" value="Genomic_DNA"/>
</dbReference>
<sequence>MKCSQASEQTQQLHELQFPPQLMSEGGARICKTHIEMFVITLLLEVKFPVEIFDVKASRKCNLMFPPPYWGHMLEAGAFRPAPGVQNSGPSPNALSLQKLTTRSASWSCLRTVGINGPGEFSEHKCGYDENVHFFYHESLPVNPSYQLR</sequence>
<protein>
    <submittedName>
        <fullName evidence="1">(California timema) hypothetical protein</fullName>
    </submittedName>
</protein>
<name>A0A7R9P573_TIMCA</name>
<organism evidence="1">
    <name type="scientific">Timema californicum</name>
    <name type="common">California timema</name>
    <name type="synonym">Walking stick</name>
    <dbReference type="NCBI Taxonomy" id="61474"/>
    <lineage>
        <taxon>Eukaryota</taxon>
        <taxon>Metazoa</taxon>
        <taxon>Ecdysozoa</taxon>
        <taxon>Arthropoda</taxon>
        <taxon>Hexapoda</taxon>
        <taxon>Insecta</taxon>
        <taxon>Pterygota</taxon>
        <taxon>Neoptera</taxon>
        <taxon>Polyneoptera</taxon>
        <taxon>Phasmatodea</taxon>
        <taxon>Timematodea</taxon>
        <taxon>Timematoidea</taxon>
        <taxon>Timematidae</taxon>
        <taxon>Timema</taxon>
    </lineage>
</organism>
<accession>A0A7R9P573</accession>
<dbReference type="AlphaFoldDB" id="A0A7R9P573"/>
<gene>
    <name evidence="1" type="ORF">TCMB3V08_LOCUS2879</name>
</gene>